<dbReference type="Gene3D" id="3.40.50.150">
    <property type="entry name" value="Vaccinia Virus protein VP39"/>
    <property type="match status" value="1"/>
</dbReference>
<dbReference type="InterPro" id="IPR029063">
    <property type="entry name" value="SAM-dependent_MTases_sf"/>
</dbReference>
<keyword evidence="1 4" id="KW-0489">Methyltransferase</keyword>
<dbReference type="OrthoDB" id="9804590at2"/>
<dbReference type="PANTHER" id="PTHR11061">
    <property type="entry name" value="RNA M5U METHYLTRANSFERASE"/>
    <property type="match status" value="1"/>
</dbReference>
<keyword evidence="3 4" id="KW-0949">S-adenosyl-L-methionine</keyword>
<feature type="binding site" evidence="4">
    <location>
        <position position="313"/>
    </location>
    <ligand>
        <name>S-adenosyl-L-methionine</name>
        <dbReference type="ChEBI" id="CHEBI:59789"/>
    </ligand>
</feature>
<evidence type="ECO:0000313" key="7">
    <source>
        <dbReference type="Proteomes" id="UP000032434"/>
    </source>
</evidence>
<dbReference type="Gene3D" id="2.40.50.140">
    <property type="entry name" value="Nucleic acid-binding proteins"/>
    <property type="match status" value="1"/>
</dbReference>
<dbReference type="Pfam" id="PF01938">
    <property type="entry name" value="TRAM"/>
    <property type="match status" value="1"/>
</dbReference>
<sequence>MNLEIGQKIEVEAFELDRFGQGVCRYQDMVVFVYGLLQGEKALVTVTKLKKTYVIAEIKKLLIPSKIRKTVASKLGALDLYHVQDKEQSIHQKQVTQDTLNRALGYDVLVSDTLSGEQTLNYRNKVVYHVLNDSLMRLGLYQKEPIELIEVHTFILNSLSIQRTISKIQQQSIEVDPLIFKHIVLRSNEQGQVLVTLVAYEKEFKGLTELVQVIKNFKEVVGITLNIKPNEKQILGTTSYLLHGKNELSFKLNHTQLKINDQSFLQVNQEMMLKTYDLIATYVEGKKLIDCYSGVGSIGLYLRHKVKEIIMIENNPENIVMAKENAKLNPGKYQILEGDAKKMIKHVDGDILVIDPPRNGLDPQFIDTIINKRIPQVIYLSCELNTLQRDLKILSPHYEIKEVTPIRMFPQTTSMETLVLLTRKI</sequence>
<evidence type="ECO:0000256" key="2">
    <source>
        <dbReference type="ARBA" id="ARBA00022679"/>
    </source>
</evidence>
<dbReference type="KEGG" id="aoc:Aocu_05180"/>
<dbReference type="EMBL" id="LK028559">
    <property type="protein sequence ID" value="CDR30591.1"/>
    <property type="molecule type" value="Genomic_DNA"/>
</dbReference>
<dbReference type="Pfam" id="PF05958">
    <property type="entry name" value="tRNA_U5-meth_tr"/>
    <property type="match status" value="1"/>
</dbReference>
<dbReference type="PROSITE" id="PS50926">
    <property type="entry name" value="TRAM"/>
    <property type="match status" value="1"/>
</dbReference>
<comment type="similarity">
    <text evidence="4">Belongs to the class I-like SAM-binding methyltransferase superfamily. RNA M5U methyltransferase family.</text>
</comment>
<dbReference type="Gene3D" id="2.40.50.1070">
    <property type="match status" value="1"/>
</dbReference>
<feature type="binding site" evidence="4">
    <location>
        <position position="266"/>
    </location>
    <ligand>
        <name>S-adenosyl-L-methionine</name>
        <dbReference type="ChEBI" id="CHEBI:59789"/>
    </ligand>
</feature>
<evidence type="ECO:0000256" key="4">
    <source>
        <dbReference type="PROSITE-ProRule" id="PRU01024"/>
    </source>
</evidence>
<dbReference type="RefSeq" id="WP_045749123.1">
    <property type="nucleotide sequence ID" value="NZ_FUZK01000003.1"/>
</dbReference>
<dbReference type="SUPFAM" id="SSF53335">
    <property type="entry name" value="S-adenosyl-L-methionine-dependent methyltransferases"/>
    <property type="match status" value="1"/>
</dbReference>
<feature type="domain" description="TRAM" evidence="5">
    <location>
        <begin position="2"/>
        <end position="60"/>
    </location>
</feature>
<dbReference type="PROSITE" id="PS51687">
    <property type="entry name" value="SAM_MT_RNA_M5U"/>
    <property type="match status" value="1"/>
</dbReference>
<reference evidence="7" key="1">
    <citation type="submission" date="2014-05" db="EMBL/GenBank/DDBJ databases">
        <authorList>
            <person name="Kube M."/>
        </authorList>
    </citation>
    <scope>NUCLEOTIDE SEQUENCE [LARGE SCALE GENOMIC DNA]</scope>
</reference>
<dbReference type="InterPro" id="IPR002792">
    <property type="entry name" value="TRAM_dom"/>
</dbReference>
<feature type="active site" description="Nucleophile" evidence="4">
    <location>
        <position position="382"/>
    </location>
</feature>
<dbReference type="PATRIC" id="fig|35623.3.peg.519"/>
<feature type="binding site" evidence="4">
    <location>
        <position position="292"/>
    </location>
    <ligand>
        <name>S-adenosyl-L-methionine</name>
        <dbReference type="ChEBI" id="CHEBI:59789"/>
    </ligand>
</feature>
<evidence type="ECO:0000313" key="6">
    <source>
        <dbReference type="EMBL" id="CDR30591.1"/>
    </source>
</evidence>
<dbReference type="GO" id="GO:0070041">
    <property type="term" value="F:rRNA (uridine-C5-)-methyltransferase activity"/>
    <property type="evidence" value="ECO:0007669"/>
    <property type="project" value="TreeGrafter"/>
</dbReference>
<accession>A0A061AG98</accession>
<dbReference type="InParanoid" id="A0A061AG98"/>
<keyword evidence="2 4" id="KW-0808">Transferase</keyword>
<proteinExistence type="inferred from homology"/>
<feature type="binding site" evidence="4">
    <location>
        <position position="355"/>
    </location>
    <ligand>
        <name>S-adenosyl-L-methionine</name>
        <dbReference type="ChEBI" id="CHEBI:59789"/>
    </ligand>
</feature>
<evidence type="ECO:0000259" key="5">
    <source>
        <dbReference type="PROSITE" id="PS50926"/>
    </source>
</evidence>
<dbReference type="HOGENOM" id="CLU_014689_7_1_14"/>
<gene>
    <name evidence="6" type="primary">rumA1</name>
    <name evidence="6" type="ORF">Aocu_05180</name>
</gene>
<organism evidence="6 7">
    <name type="scientific">Acholeplasma oculi</name>
    <dbReference type="NCBI Taxonomy" id="35623"/>
    <lineage>
        <taxon>Bacteria</taxon>
        <taxon>Bacillati</taxon>
        <taxon>Mycoplasmatota</taxon>
        <taxon>Mollicutes</taxon>
        <taxon>Acholeplasmatales</taxon>
        <taxon>Acholeplasmataceae</taxon>
        <taxon>Acholeplasma</taxon>
    </lineage>
</organism>
<dbReference type="InterPro" id="IPR012340">
    <property type="entry name" value="NA-bd_OB-fold"/>
</dbReference>
<dbReference type="Proteomes" id="UP000032434">
    <property type="component" value="Chromosome 1"/>
</dbReference>
<dbReference type="SUPFAM" id="SSF50249">
    <property type="entry name" value="Nucleic acid-binding proteins"/>
    <property type="match status" value="1"/>
</dbReference>
<evidence type="ECO:0000256" key="1">
    <source>
        <dbReference type="ARBA" id="ARBA00022603"/>
    </source>
</evidence>
<keyword evidence="7" id="KW-1185">Reference proteome</keyword>
<name>A0A061AG98_9MOLU</name>
<evidence type="ECO:0000256" key="3">
    <source>
        <dbReference type="ARBA" id="ARBA00022691"/>
    </source>
</evidence>
<dbReference type="NCBIfam" id="TIGR00479">
    <property type="entry name" value="rumA"/>
    <property type="match status" value="1"/>
</dbReference>
<protein>
    <submittedName>
        <fullName evidence="6">23S rRNA (Uracil(1939)-C(5))-methyltransferase</fullName>
    </submittedName>
</protein>
<dbReference type="InterPro" id="IPR010280">
    <property type="entry name" value="U5_MeTrfase_fam"/>
</dbReference>
<dbReference type="AlphaFoldDB" id="A0A061AG98"/>
<dbReference type="PANTHER" id="PTHR11061:SF30">
    <property type="entry name" value="TRNA (URACIL(54)-C(5))-METHYLTRANSFERASE"/>
    <property type="match status" value="1"/>
</dbReference>
<dbReference type="GO" id="GO:0070475">
    <property type="term" value="P:rRNA base methylation"/>
    <property type="evidence" value="ECO:0007669"/>
    <property type="project" value="TreeGrafter"/>
</dbReference>